<evidence type="ECO:0000313" key="2">
    <source>
        <dbReference type="EMBL" id="TQV94247.1"/>
    </source>
</evidence>
<comment type="caution">
    <text evidence="2">The sequence shown here is derived from an EMBL/GenBank/DDBJ whole genome shotgun (WGS) entry which is preliminary data.</text>
</comment>
<dbReference type="STRING" id="43265.A0A545UXQ4"/>
<organism evidence="2 3">
    <name type="scientific">Cordyceps javanica</name>
    <dbReference type="NCBI Taxonomy" id="43265"/>
    <lineage>
        <taxon>Eukaryota</taxon>
        <taxon>Fungi</taxon>
        <taxon>Dikarya</taxon>
        <taxon>Ascomycota</taxon>
        <taxon>Pezizomycotina</taxon>
        <taxon>Sordariomycetes</taxon>
        <taxon>Hypocreomycetidae</taxon>
        <taxon>Hypocreales</taxon>
        <taxon>Cordycipitaceae</taxon>
        <taxon>Cordyceps</taxon>
    </lineage>
</organism>
<gene>
    <name evidence="2" type="ORF">IF1G_07126</name>
</gene>
<sequence length="345" mass="36523">MSESVSETPVPVDSVAVLPSTEPSEKAAVTPAPKTSTPAAPSAAAATAAAAAAPASSTTLLARADGFVAHLQRCMQTRAGADTVLMFACYATRLAGNVLDIGGRAALRSSARQLVTALFALPPSTTVVLDSITAAPPPSIALVLGLAQRLQAYSGMISEMRTMGRLWGLLGLYSALKGLVARTFSAAPAARKAKGQDDDPLSDESAEKTFATLVAWAQVLCLVVFQACENAAYLGSKKILPIRPRSQGRLAILSVRFWGAYVAMEMAKHLAERARRLSATGVKTDEQQQRAWHEGWRKAFYRNAAWAPLTMHWGTPGGLLPDVMVALFALYPATGGMRDLWRSTA</sequence>
<protein>
    <submittedName>
        <fullName evidence="2">Peroxin 11C</fullName>
    </submittedName>
</protein>
<feature type="region of interest" description="Disordered" evidence="1">
    <location>
        <begin position="1"/>
        <end position="40"/>
    </location>
</feature>
<dbReference type="PANTHER" id="PTHR12652:SF25">
    <property type="entry name" value="MICROBODY (PEROXISOME) PROLIFERATION PROTEIN PEROXIN 11C (EUROFUNG)"/>
    <property type="match status" value="1"/>
</dbReference>
<evidence type="ECO:0000256" key="1">
    <source>
        <dbReference type="SAM" id="MobiDB-lite"/>
    </source>
</evidence>
<dbReference type="OrthoDB" id="10005898at2759"/>
<dbReference type="AlphaFoldDB" id="A0A545UXQ4"/>
<accession>A0A545UXQ4</accession>
<reference evidence="2 3" key="1">
    <citation type="journal article" date="2019" name="Appl. Microbiol. Biotechnol.">
        <title>Genome sequence of Isaria javanica and comparative genome analysis insights into family S53 peptidase evolution in fungal entomopathogens.</title>
        <authorList>
            <person name="Lin R."/>
            <person name="Zhang X."/>
            <person name="Xin B."/>
            <person name="Zou M."/>
            <person name="Gao Y."/>
            <person name="Qin F."/>
            <person name="Hu Q."/>
            <person name="Xie B."/>
            <person name="Cheng X."/>
        </authorList>
    </citation>
    <scope>NUCLEOTIDE SEQUENCE [LARGE SCALE GENOMIC DNA]</scope>
    <source>
        <strain evidence="2 3">IJ1G</strain>
    </source>
</reference>
<proteinExistence type="predicted"/>
<dbReference type="Proteomes" id="UP000315783">
    <property type="component" value="Unassembled WGS sequence"/>
</dbReference>
<dbReference type="PANTHER" id="PTHR12652">
    <property type="entry name" value="PEROXISOMAL BIOGENESIS FACTOR 11"/>
    <property type="match status" value="1"/>
</dbReference>
<keyword evidence="3" id="KW-1185">Reference proteome</keyword>
<dbReference type="EMBL" id="SPUK01000010">
    <property type="protein sequence ID" value="TQV94247.1"/>
    <property type="molecule type" value="Genomic_DNA"/>
</dbReference>
<feature type="compositionally biased region" description="Low complexity" evidence="1">
    <location>
        <begin position="27"/>
        <end position="40"/>
    </location>
</feature>
<name>A0A545UXQ4_9HYPO</name>
<evidence type="ECO:0000313" key="3">
    <source>
        <dbReference type="Proteomes" id="UP000315783"/>
    </source>
</evidence>